<comment type="cofactor">
    <cofactor evidence="1 6">
        <name>Zn(2+)</name>
        <dbReference type="ChEBI" id="CHEBI:29105"/>
    </cofactor>
</comment>
<keyword evidence="5" id="KW-0560">Oxidoreductase</keyword>
<dbReference type="PANTHER" id="PTHR42940:SF8">
    <property type="entry name" value="VACUOLAR PROTEIN SORTING-ASSOCIATED PROTEIN 11"/>
    <property type="match status" value="1"/>
</dbReference>
<keyword evidence="9" id="KW-1185">Reference proteome</keyword>
<gene>
    <name evidence="8" type="ORF">Z518_00469</name>
</gene>
<dbReference type="OrthoDB" id="1879366at2759"/>
<dbReference type="InterPro" id="IPR013154">
    <property type="entry name" value="ADH-like_N"/>
</dbReference>
<evidence type="ECO:0000256" key="1">
    <source>
        <dbReference type="ARBA" id="ARBA00001947"/>
    </source>
</evidence>
<dbReference type="InterPro" id="IPR011032">
    <property type="entry name" value="GroES-like_sf"/>
</dbReference>
<dbReference type="SUPFAM" id="SSF50129">
    <property type="entry name" value="GroES-like"/>
    <property type="match status" value="1"/>
</dbReference>
<dbReference type="InterPro" id="IPR020843">
    <property type="entry name" value="ER"/>
</dbReference>
<dbReference type="InterPro" id="IPR013149">
    <property type="entry name" value="ADH-like_C"/>
</dbReference>
<dbReference type="Gene3D" id="3.40.50.720">
    <property type="entry name" value="NAD(P)-binding Rossmann-like Domain"/>
    <property type="match status" value="1"/>
</dbReference>
<dbReference type="GO" id="GO:0008270">
    <property type="term" value="F:zinc ion binding"/>
    <property type="evidence" value="ECO:0007669"/>
    <property type="project" value="InterPro"/>
</dbReference>
<protein>
    <recommendedName>
        <fullName evidence="7">Enoyl reductase (ER) domain-containing protein</fullName>
    </recommendedName>
</protein>
<organism evidence="8 9">
    <name type="scientific">Rhinocladiella mackenziei CBS 650.93</name>
    <dbReference type="NCBI Taxonomy" id="1442369"/>
    <lineage>
        <taxon>Eukaryota</taxon>
        <taxon>Fungi</taxon>
        <taxon>Dikarya</taxon>
        <taxon>Ascomycota</taxon>
        <taxon>Pezizomycotina</taxon>
        <taxon>Eurotiomycetes</taxon>
        <taxon>Chaetothyriomycetidae</taxon>
        <taxon>Chaetothyriales</taxon>
        <taxon>Herpotrichiellaceae</taxon>
        <taxon>Rhinocladiella</taxon>
    </lineage>
</organism>
<dbReference type="RefSeq" id="XP_013276526.1">
    <property type="nucleotide sequence ID" value="XM_013421072.1"/>
</dbReference>
<feature type="domain" description="Enoyl reductase (ER)" evidence="7">
    <location>
        <begin position="8"/>
        <end position="342"/>
    </location>
</feature>
<dbReference type="EMBL" id="KN847475">
    <property type="protein sequence ID" value="KIX09390.1"/>
    <property type="molecule type" value="Genomic_DNA"/>
</dbReference>
<proteinExistence type="inferred from homology"/>
<dbReference type="GO" id="GO:0016491">
    <property type="term" value="F:oxidoreductase activity"/>
    <property type="evidence" value="ECO:0007669"/>
    <property type="project" value="UniProtKB-KW"/>
</dbReference>
<dbReference type="Proteomes" id="UP000053617">
    <property type="component" value="Unassembled WGS sequence"/>
</dbReference>
<evidence type="ECO:0000259" key="7">
    <source>
        <dbReference type="SMART" id="SM00829"/>
    </source>
</evidence>
<dbReference type="CDD" id="cd05284">
    <property type="entry name" value="arabinose_DH_like"/>
    <property type="match status" value="1"/>
</dbReference>
<keyword evidence="3 6" id="KW-0479">Metal-binding</keyword>
<evidence type="ECO:0000256" key="4">
    <source>
        <dbReference type="ARBA" id="ARBA00022833"/>
    </source>
</evidence>
<name>A0A0D2JIZ9_9EURO</name>
<dbReference type="InterPro" id="IPR036291">
    <property type="entry name" value="NAD(P)-bd_dom_sf"/>
</dbReference>
<dbReference type="Pfam" id="PF00107">
    <property type="entry name" value="ADH_zinc_N"/>
    <property type="match status" value="1"/>
</dbReference>
<accession>A0A0D2JIZ9</accession>
<dbReference type="PANTHER" id="PTHR42940">
    <property type="entry name" value="ALCOHOL DEHYDROGENASE 1-RELATED"/>
    <property type="match status" value="1"/>
</dbReference>
<dbReference type="PROSITE" id="PS00059">
    <property type="entry name" value="ADH_ZINC"/>
    <property type="match status" value="1"/>
</dbReference>
<evidence type="ECO:0000313" key="8">
    <source>
        <dbReference type="EMBL" id="KIX09390.1"/>
    </source>
</evidence>
<dbReference type="HOGENOM" id="CLU_026673_11_2_1"/>
<dbReference type="AlphaFoldDB" id="A0A0D2JIZ9"/>
<evidence type="ECO:0000256" key="2">
    <source>
        <dbReference type="ARBA" id="ARBA00008072"/>
    </source>
</evidence>
<dbReference type="Pfam" id="PF08240">
    <property type="entry name" value="ADH_N"/>
    <property type="match status" value="1"/>
</dbReference>
<comment type="similarity">
    <text evidence="2 6">Belongs to the zinc-containing alcohol dehydrogenase family.</text>
</comment>
<dbReference type="SUPFAM" id="SSF51735">
    <property type="entry name" value="NAD(P)-binding Rossmann-fold domains"/>
    <property type="match status" value="1"/>
</dbReference>
<dbReference type="InterPro" id="IPR002328">
    <property type="entry name" value="ADH_Zn_CS"/>
</dbReference>
<sequence length="344" mass="36461">MKAVRVVGYHQNLQLDEVPEPKISSPLDVIVQIGAAGVCRTDLHILEGQWEKKNSGVKLPYTIGHENAGWVHAVGDAVTGLQVGDKVILHPLVTCGLCPACRFGNDVHCENSSFPGINCDGGYAEYLKTGARSVIKLDPSLEPTDVAALADAGLTAYHAVSKAARQLRPGNVVVMIGAGGLGHIAIQVMKAISAATIVVVDRNPDALALANKLGADHVVQAREDDRLVKDVMALTKGKGAEAVIDFVAEDGSTATGIRMLRRAGSYYVVGYGENIDVPTIDIISTEINFIGNLVGSYNDLAELMALAAQGRVVLHTAIYKLEEFQRALDDLSAGKVRGRAILVP</sequence>
<dbReference type="Gene3D" id="3.90.180.10">
    <property type="entry name" value="Medium-chain alcohol dehydrogenases, catalytic domain"/>
    <property type="match status" value="1"/>
</dbReference>
<dbReference type="STRING" id="1442369.A0A0D2JIZ9"/>
<evidence type="ECO:0000313" key="9">
    <source>
        <dbReference type="Proteomes" id="UP000053617"/>
    </source>
</evidence>
<evidence type="ECO:0000256" key="6">
    <source>
        <dbReference type="RuleBase" id="RU361277"/>
    </source>
</evidence>
<keyword evidence="4 6" id="KW-0862">Zinc</keyword>
<dbReference type="GeneID" id="25288540"/>
<reference evidence="8 9" key="1">
    <citation type="submission" date="2015-01" db="EMBL/GenBank/DDBJ databases">
        <title>The Genome Sequence of Rhinocladiella mackenzie CBS 650.93.</title>
        <authorList>
            <consortium name="The Broad Institute Genomics Platform"/>
            <person name="Cuomo C."/>
            <person name="de Hoog S."/>
            <person name="Gorbushina A."/>
            <person name="Stielow B."/>
            <person name="Teixiera M."/>
            <person name="Abouelleil A."/>
            <person name="Chapman S.B."/>
            <person name="Priest M."/>
            <person name="Young S.K."/>
            <person name="Wortman J."/>
            <person name="Nusbaum C."/>
            <person name="Birren B."/>
        </authorList>
    </citation>
    <scope>NUCLEOTIDE SEQUENCE [LARGE SCALE GENOMIC DNA]</scope>
    <source>
        <strain evidence="8 9">CBS 650.93</strain>
    </source>
</reference>
<evidence type="ECO:0000256" key="5">
    <source>
        <dbReference type="ARBA" id="ARBA00023002"/>
    </source>
</evidence>
<dbReference type="VEuPathDB" id="FungiDB:Z518_00469"/>
<dbReference type="SMART" id="SM00829">
    <property type="entry name" value="PKS_ER"/>
    <property type="match status" value="1"/>
</dbReference>
<evidence type="ECO:0000256" key="3">
    <source>
        <dbReference type="ARBA" id="ARBA00022723"/>
    </source>
</evidence>